<feature type="domain" description="STAS" evidence="1">
    <location>
        <begin position="199"/>
        <end position="288"/>
    </location>
</feature>
<evidence type="ECO:0000313" key="2">
    <source>
        <dbReference type="EMBL" id="GAA2434756.1"/>
    </source>
</evidence>
<accession>A0ABN3JQ96</accession>
<dbReference type="RefSeq" id="WP_344592945.1">
    <property type="nucleotide sequence ID" value="NZ_BAAARW010000020.1"/>
</dbReference>
<dbReference type="InterPro" id="IPR058548">
    <property type="entry name" value="MlaB-like_STAS"/>
</dbReference>
<dbReference type="Pfam" id="PF14417">
    <property type="entry name" value="MEDS"/>
    <property type="match status" value="1"/>
</dbReference>
<gene>
    <name evidence="2" type="ORF">GCM10010191_56620</name>
</gene>
<dbReference type="SUPFAM" id="SSF52091">
    <property type="entry name" value="SpoIIaa-like"/>
    <property type="match status" value="1"/>
</dbReference>
<protein>
    <recommendedName>
        <fullName evidence="1">STAS domain-containing protein</fullName>
    </recommendedName>
</protein>
<keyword evidence="3" id="KW-1185">Reference proteome</keyword>
<comment type="caution">
    <text evidence="2">The sequence shown here is derived from an EMBL/GenBank/DDBJ whole genome shotgun (WGS) entry which is preliminary data.</text>
</comment>
<evidence type="ECO:0000313" key="3">
    <source>
        <dbReference type="Proteomes" id="UP001501231"/>
    </source>
</evidence>
<dbReference type="Proteomes" id="UP001501231">
    <property type="component" value="Unassembled WGS sequence"/>
</dbReference>
<dbReference type="Gene3D" id="3.30.750.24">
    <property type="entry name" value="STAS domain"/>
    <property type="match status" value="1"/>
</dbReference>
<proteinExistence type="predicted"/>
<name>A0ABN3JQ96_9ACTN</name>
<dbReference type="EMBL" id="BAAARW010000020">
    <property type="protein sequence ID" value="GAA2434756.1"/>
    <property type="molecule type" value="Genomic_DNA"/>
</dbReference>
<dbReference type="InterPro" id="IPR036513">
    <property type="entry name" value="STAS_dom_sf"/>
</dbReference>
<evidence type="ECO:0000259" key="1">
    <source>
        <dbReference type="PROSITE" id="PS50801"/>
    </source>
</evidence>
<dbReference type="InterPro" id="IPR025847">
    <property type="entry name" value="MEDS_domain"/>
</dbReference>
<dbReference type="InterPro" id="IPR002645">
    <property type="entry name" value="STAS_dom"/>
</dbReference>
<dbReference type="Pfam" id="PF13466">
    <property type="entry name" value="STAS_2"/>
    <property type="match status" value="1"/>
</dbReference>
<sequence length="288" mass="30727">METLWSVRRPVRELRPGDHGWLAYAGEAERRHVTGAYVRAGLAAGEAVVYIAGTAPITVPGLPPEPVPDGLLRVVALDRAPAAGRHGPTAFPDVLLDTLTGEIARAEERGRRGVRIAADLTWTLRLPDGLETLLRCERDIDLVIGPSTRAIAVCQFDRSRCAPAELDALGAAHGVAVDPDPEFEDSVLRVVRTFKPPGLAFSGELDASRHAVLVQALATVMTSAGDQEVHLDLGGLGFIDLGALNILAQTAGHPDNRAALVLDRLSPQLRTVMETVGWHMLPGLRLGS</sequence>
<organism evidence="2 3">
    <name type="scientific">Actinomadura vinacea</name>
    <dbReference type="NCBI Taxonomy" id="115336"/>
    <lineage>
        <taxon>Bacteria</taxon>
        <taxon>Bacillati</taxon>
        <taxon>Actinomycetota</taxon>
        <taxon>Actinomycetes</taxon>
        <taxon>Streptosporangiales</taxon>
        <taxon>Thermomonosporaceae</taxon>
        <taxon>Actinomadura</taxon>
    </lineage>
</organism>
<reference evidence="2 3" key="1">
    <citation type="journal article" date="2019" name="Int. J. Syst. Evol. Microbiol.">
        <title>The Global Catalogue of Microorganisms (GCM) 10K type strain sequencing project: providing services to taxonomists for standard genome sequencing and annotation.</title>
        <authorList>
            <consortium name="The Broad Institute Genomics Platform"/>
            <consortium name="The Broad Institute Genome Sequencing Center for Infectious Disease"/>
            <person name="Wu L."/>
            <person name="Ma J."/>
        </authorList>
    </citation>
    <scope>NUCLEOTIDE SEQUENCE [LARGE SCALE GENOMIC DNA]</scope>
    <source>
        <strain evidence="2 3">JCM 3325</strain>
    </source>
</reference>
<dbReference type="PROSITE" id="PS50801">
    <property type="entry name" value="STAS"/>
    <property type="match status" value="1"/>
</dbReference>